<dbReference type="AlphaFoldDB" id="A0A951QK66"/>
<evidence type="ECO:0000313" key="2">
    <source>
        <dbReference type="Proteomes" id="UP000729701"/>
    </source>
</evidence>
<dbReference type="Proteomes" id="UP000729701">
    <property type="component" value="Unassembled WGS sequence"/>
</dbReference>
<dbReference type="InterPro" id="IPR054438">
    <property type="entry name" value="Struct_cement_gp24/gp6"/>
</dbReference>
<name>A0A951QK66_9CYAN</name>
<accession>A0A951QK66</accession>
<gene>
    <name evidence="1" type="ORF">KME60_03325</name>
</gene>
<reference evidence="1" key="1">
    <citation type="submission" date="2021-05" db="EMBL/GenBank/DDBJ databases">
        <authorList>
            <person name="Pietrasiak N."/>
            <person name="Ward R."/>
            <person name="Stajich J.E."/>
            <person name="Kurbessoian T."/>
        </authorList>
    </citation>
    <scope>NUCLEOTIDE SEQUENCE</scope>
    <source>
        <strain evidence="1">GSE-NOS-MK-12-04C</strain>
    </source>
</reference>
<evidence type="ECO:0000313" key="1">
    <source>
        <dbReference type="EMBL" id="MBW4666487.1"/>
    </source>
</evidence>
<dbReference type="EMBL" id="JAHHGZ010000003">
    <property type="protein sequence ID" value="MBW4666487.1"/>
    <property type="molecule type" value="Genomic_DNA"/>
</dbReference>
<reference evidence="1" key="2">
    <citation type="journal article" date="2022" name="Microbiol. Resour. Announc.">
        <title>Metagenome Sequencing to Explore Phylogenomics of Terrestrial Cyanobacteria.</title>
        <authorList>
            <person name="Ward R.D."/>
            <person name="Stajich J.E."/>
            <person name="Johansen J.R."/>
            <person name="Huntemann M."/>
            <person name="Clum A."/>
            <person name="Foster B."/>
            <person name="Foster B."/>
            <person name="Roux S."/>
            <person name="Palaniappan K."/>
            <person name="Varghese N."/>
            <person name="Mukherjee S."/>
            <person name="Reddy T.B.K."/>
            <person name="Daum C."/>
            <person name="Copeland A."/>
            <person name="Chen I.A."/>
            <person name="Ivanova N.N."/>
            <person name="Kyrpides N.C."/>
            <person name="Shapiro N."/>
            <person name="Eloe-Fadrosh E.A."/>
            <person name="Pietrasiak N."/>
        </authorList>
    </citation>
    <scope>NUCLEOTIDE SEQUENCE</scope>
    <source>
        <strain evidence="1">GSE-NOS-MK-12-04C</strain>
    </source>
</reference>
<comment type="caution">
    <text evidence="1">The sequence shown here is derived from an EMBL/GenBank/DDBJ whole genome shotgun (WGS) entry which is preliminary data.</text>
</comment>
<protein>
    <submittedName>
        <fullName evidence="1">Uncharacterized protein</fullName>
    </submittedName>
</protein>
<dbReference type="Pfam" id="PF22758">
    <property type="entry name" value="Phage_cement"/>
    <property type="match status" value="1"/>
</dbReference>
<sequence>MPITDYTLPIDKLLPWGKIATLDNAQIWAFKQSTAVIYPFGFGVVKGATDGTVKLPSAKTDLFYGIVRAADIYEKRAGYSVSSQGYDGFPAKEVLSVIRGGSPGTPISVPISQTVADGDPVFLQVLDNTVNTAGIAGTWRKDSDGTSPSDRAIVITYARWIGMKQAPGANTLGTGYLELRMPN</sequence>
<proteinExistence type="predicted"/>
<organism evidence="1 2">
    <name type="scientific">Cyanomargarita calcarea GSE-NOS-MK-12-04C</name>
    <dbReference type="NCBI Taxonomy" id="2839659"/>
    <lineage>
        <taxon>Bacteria</taxon>
        <taxon>Bacillati</taxon>
        <taxon>Cyanobacteriota</taxon>
        <taxon>Cyanophyceae</taxon>
        <taxon>Nostocales</taxon>
        <taxon>Cyanomargaritaceae</taxon>
        <taxon>Cyanomargarita</taxon>
    </lineage>
</organism>